<name>A0A4C1XSN2_EUMVA</name>
<gene>
    <name evidence="1" type="ORF">EVAR_60958_1</name>
</gene>
<proteinExistence type="predicted"/>
<organism evidence="1 2">
    <name type="scientific">Eumeta variegata</name>
    <name type="common">Bagworm moth</name>
    <name type="synonym">Eumeta japonica</name>
    <dbReference type="NCBI Taxonomy" id="151549"/>
    <lineage>
        <taxon>Eukaryota</taxon>
        <taxon>Metazoa</taxon>
        <taxon>Ecdysozoa</taxon>
        <taxon>Arthropoda</taxon>
        <taxon>Hexapoda</taxon>
        <taxon>Insecta</taxon>
        <taxon>Pterygota</taxon>
        <taxon>Neoptera</taxon>
        <taxon>Endopterygota</taxon>
        <taxon>Lepidoptera</taxon>
        <taxon>Glossata</taxon>
        <taxon>Ditrysia</taxon>
        <taxon>Tineoidea</taxon>
        <taxon>Psychidae</taxon>
        <taxon>Oiketicinae</taxon>
        <taxon>Eumeta</taxon>
    </lineage>
</organism>
<dbReference type="EMBL" id="BGZK01000971">
    <property type="protein sequence ID" value="GBP66901.1"/>
    <property type="molecule type" value="Genomic_DNA"/>
</dbReference>
<protein>
    <submittedName>
        <fullName evidence="1">Uncharacterized protein</fullName>
    </submittedName>
</protein>
<comment type="caution">
    <text evidence="1">The sequence shown here is derived from an EMBL/GenBank/DDBJ whole genome shotgun (WGS) entry which is preliminary data.</text>
</comment>
<accession>A0A4C1XSN2</accession>
<dbReference type="AlphaFoldDB" id="A0A4C1XSN2"/>
<evidence type="ECO:0000313" key="1">
    <source>
        <dbReference type="EMBL" id="GBP66901.1"/>
    </source>
</evidence>
<dbReference type="Proteomes" id="UP000299102">
    <property type="component" value="Unassembled WGS sequence"/>
</dbReference>
<sequence length="118" mass="13894">MRTTSLRANALTRKRTYAYTTRAHAHVHNCTRMHTLVKINSKNSRTRVPGHRGFKGPPRLERTPIGWRSILIKVRSFESWVRDRARRVWRARRGAADATAPLNGPRARRRLRYRLTVR</sequence>
<evidence type="ECO:0000313" key="2">
    <source>
        <dbReference type="Proteomes" id="UP000299102"/>
    </source>
</evidence>
<keyword evidence="2" id="KW-1185">Reference proteome</keyword>
<reference evidence="1 2" key="1">
    <citation type="journal article" date="2019" name="Commun. Biol.">
        <title>The bagworm genome reveals a unique fibroin gene that provides high tensile strength.</title>
        <authorList>
            <person name="Kono N."/>
            <person name="Nakamura H."/>
            <person name="Ohtoshi R."/>
            <person name="Tomita M."/>
            <person name="Numata K."/>
            <person name="Arakawa K."/>
        </authorList>
    </citation>
    <scope>NUCLEOTIDE SEQUENCE [LARGE SCALE GENOMIC DNA]</scope>
</reference>